<keyword evidence="1" id="KW-0808">Transferase</keyword>
<reference evidence="1 2" key="1">
    <citation type="journal article" date="2022" name="Int. J. Syst. Evol. Microbiol.">
        <title>Miniphocaeibacter halophilus sp. nov., an ammonium-tolerant acetate-producing bacterium isolated from a biogas system.</title>
        <authorList>
            <person name="Schnurer A."/>
            <person name="Singh A."/>
            <person name="Bi S."/>
            <person name="Qiao W."/>
            <person name="Westerholm M."/>
        </authorList>
    </citation>
    <scope>NUCLEOTIDE SEQUENCE [LARGE SCALE GENOMIC DNA]</scope>
    <source>
        <strain evidence="1 2">AMB_01</strain>
    </source>
</reference>
<keyword evidence="2" id="KW-1185">Reference proteome</keyword>
<dbReference type="EMBL" id="CP066744">
    <property type="protein sequence ID" value="QQK07613.1"/>
    <property type="molecule type" value="Genomic_DNA"/>
</dbReference>
<sequence length="396" mass="44223">MNYSKKIESLATSMTLALSTKAKNLIQEGIPVLDLTAGEPDFDTPEYIRMAGIEAINKGLTRYTPANGTLELRTEICKKLLNFNKLEYSPNDIIVSTGAKQSLLNALMAICNPGDEVLIPTPFWVSYPEMTKIASGVPITVETSYDNDFKVTVSDLDKYLTNKSKVLIINNPSNPTGAVYSKNELMDIANWALKNKIFIISDEIYERLNFVSQHHSIASFNKQIKNITITIGGFSKSYAMTGWRLGYCAANGDLVKLMNKIQSHATSCANSIAQYAGYIALKEEQNEIEDMITQFKNRSNLVYNLINDSGTLDMIKPQGAFYGFINIKYFIGKKYNDLEIKNASDLANILLDKFQVAILPGIAFGNDNYIRISYATDEDTIRKALERLIDLSKKVN</sequence>
<gene>
    <name evidence="1" type="ORF">JFY71_10010</name>
</gene>
<organism evidence="1 2">
    <name type="scientific">Miniphocaeibacter halophilus</name>
    <dbReference type="NCBI Taxonomy" id="2931922"/>
    <lineage>
        <taxon>Bacteria</taxon>
        <taxon>Bacillati</taxon>
        <taxon>Bacillota</taxon>
        <taxon>Tissierellia</taxon>
        <taxon>Tissierellales</taxon>
        <taxon>Peptoniphilaceae</taxon>
        <taxon>Miniphocaeibacter</taxon>
    </lineage>
</organism>
<keyword evidence="1" id="KW-0032">Aminotransferase</keyword>
<evidence type="ECO:0000313" key="1">
    <source>
        <dbReference type="EMBL" id="QQK07613.1"/>
    </source>
</evidence>
<protein>
    <submittedName>
        <fullName evidence="1">Pyridoxal phosphate-dependent aminotransferase</fullName>
    </submittedName>
</protein>
<name>A0AC61N0E5_9FIRM</name>
<dbReference type="Proteomes" id="UP000595814">
    <property type="component" value="Chromosome"/>
</dbReference>
<proteinExistence type="predicted"/>
<evidence type="ECO:0000313" key="2">
    <source>
        <dbReference type="Proteomes" id="UP000595814"/>
    </source>
</evidence>
<accession>A0AC61N0E5</accession>